<dbReference type="GO" id="GO:0005739">
    <property type="term" value="C:mitochondrion"/>
    <property type="evidence" value="ECO:0007669"/>
    <property type="project" value="TreeGrafter"/>
</dbReference>
<keyword evidence="2" id="KW-0963">Cytoplasm</keyword>
<dbReference type="eggNOG" id="KOG1124">
    <property type="taxonomic scope" value="Eukaryota"/>
</dbReference>
<dbReference type="STRING" id="2880.D7FLG0"/>
<accession>D7FLG0</accession>
<dbReference type="GO" id="GO:0006626">
    <property type="term" value="P:protein targeting to mitochondrion"/>
    <property type="evidence" value="ECO:0007669"/>
    <property type="project" value="TreeGrafter"/>
</dbReference>
<dbReference type="SMART" id="SM00028">
    <property type="entry name" value="TPR"/>
    <property type="match status" value="3"/>
</dbReference>
<keyword evidence="4 5" id="KW-0802">TPR repeat</keyword>
<gene>
    <name evidence="6" type="ORF">Esi_0159_0083</name>
</gene>
<dbReference type="Pfam" id="PF13432">
    <property type="entry name" value="TPR_16"/>
    <property type="match status" value="2"/>
</dbReference>
<dbReference type="AlphaFoldDB" id="D7FLG0"/>
<sequence>MSPCPGQEGDHPFKLEGDEMMAAQRYEDAVRLYSSLLDLQPSEVRVWGNRAQAYLYLGRFEEAERDATMVLGIDPDNIKAHYRRGWARLKLRTPNVKGGKEDLARVLSQEPGNKAARDLLQNFEERGLDEDAGVALTVVEDDSEDGCSWCPVSTMPGRDEDERASLDFWRKGEQFKSNKKWQEALGCFNRAAVANPLNSKNWVSIAEVHREQGNHRESEEASRRAACIALNQRQD</sequence>
<dbReference type="Gene3D" id="1.25.40.10">
    <property type="entry name" value="Tetratricopeptide repeat domain"/>
    <property type="match status" value="2"/>
</dbReference>
<dbReference type="PROSITE" id="PS50005">
    <property type="entry name" value="TPR"/>
    <property type="match status" value="1"/>
</dbReference>
<dbReference type="InParanoid" id="D7FLG0"/>
<dbReference type="GO" id="GO:0031072">
    <property type="term" value="F:heat shock protein binding"/>
    <property type="evidence" value="ECO:0007669"/>
    <property type="project" value="TreeGrafter"/>
</dbReference>
<dbReference type="InterPro" id="IPR011990">
    <property type="entry name" value="TPR-like_helical_dom_sf"/>
</dbReference>
<dbReference type="GO" id="GO:0005829">
    <property type="term" value="C:cytosol"/>
    <property type="evidence" value="ECO:0007669"/>
    <property type="project" value="TreeGrafter"/>
</dbReference>
<evidence type="ECO:0000256" key="1">
    <source>
        <dbReference type="ARBA" id="ARBA00004496"/>
    </source>
</evidence>
<dbReference type="InterPro" id="IPR019734">
    <property type="entry name" value="TPR_rpt"/>
</dbReference>
<dbReference type="InterPro" id="IPR051982">
    <property type="entry name" value="CiliaryAsmbly_MitoImport"/>
</dbReference>
<reference evidence="6 7" key="1">
    <citation type="journal article" date="2010" name="Nature">
        <title>The Ectocarpus genome and the independent evolution of multicellularity in brown algae.</title>
        <authorList>
            <person name="Cock J.M."/>
            <person name="Sterck L."/>
            <person name="Rouze P."/>
            <person name="Scornet D."/>
            <person name="Allen A.E."/>
            <person name="Amoutzias G."/>
            <person name="Anthouard V."/>
            <person name="Artiguenave F."/>
            <person name="Aury J.M."/>
            <person name="Badger J.H."/>
            <person name="Beszteri B."/>
            <person name="Billiau K."/>
            <person name="Bonnet E."/>
            <person name="Bothwell J.H."/>
            <person name="Bowler C."/>
            <person name="Boyen C."/>
            <person name="Brownlee C."/>
            <person name="Carrano C.J."/>
            <person name="Charrier B."/>
            <person name="Cho G.Y."/>
            <person name="Coelho S.M."/>
            <person name="Collen J."/>
            <person name="Corre E."/>
            <person name="Da Silva C."/>
            <person name="Delage L."/>
            <person name="Delaroque N."/>
            <person name="Dittami S.M."/>
            <person name="Doulbeau S."/>
            <person name="Elias M."/>
            <person name="Farnham G."/>
            <person name="Gachon C.M."/>
            <person name="Gschloessl B."/>
            <person name="Heesch S."/>
            <person name="Jabbari K."/>
            <person name="Jubin C."/>
            <person name="Kawai H."/>
            <person name="Kimura K."/>
            <person name="Kloareg B."/>
            <person name="Kupper F.C."/>
            <person name="Lang D."/>
            <person name="Le Bail A."/>
            <person name="Leblanc C."/>
            <person name="Lerouge P."/>
            <person name="Lohr M."/>
            <person name="Lopez P.J."/>
            <person name="Martens C."/>
            <person name="Maumus F."/>
            <person name="Michel G."/>
            <person name="Miranda-Saavedra D."/>
            <person name="Morales J."/>
            <person name="Moreau H."/>
            <person name="Motomura T."/>
            <person name="Nagasato C."/>
            <person name="Napoli C.A."/>
            <person name="Nelson D.R."/>
            <person name="Nyvall-Collen P."/>
            <person name="Peters A.F."/>
            <person name="Pommier C."/>
            <person name="Potin P."/>
            <person name="Poulain J."/>
            <person name="Quesneville H."/>
            <person name="Read B."/>
            <person name="Rensing S.A."/>
            <person name="Ritter A."/>
            <person name="Rousvoal S."/>
            <person name="Samanta M."/>
            <person name="Samson G."/>
            <person name="Schroeder D.C."/>
            <person name="Segurens B."/>
            <person name="Strittmatter M."/>
            <person name="Tonon T."/>
            <person name="Tregear J.W."/>
            <person name="Valentin K."/>
            <person name="von Dassow P."/>
            <person name="Yamagishi T."/>
            <person name="Van de Peer Y."/>
            <person name="Wincker P."/>
        </authorList>
    </citation>
    <scope>NUCLEOTIDE SEQUENCE [LARGE SCALE GENOMIC DNA]</scope>
    <source>
        <strain evidence="7">Ec32 / CCAP1310/4</strain>
    </source>
</reference>
<organism evidence="6 7">
    <name type="scientific">Ectocarpus siliculosus</name>
    <name type="common">Brown alga</name>
    <name type="synonym">Conferva siliculosa</name>
    <dbReference type="NCBI Taxonomy" id="2880"/>
    <lineage>
        <taxon>Eukaryota</taxon>
        <taxon>Sar</taxon>
        <taxon>Stramenopiles</taxon>
        <taxon>Ochrophyta</taxon>
        <taxon>PX clade</taxon>
        <taxon>Phaeophyceae</taxon>
        <taxon>Ectocarpales</taxon>
        <taxon>Ectocarpaceae</taxon>
        <taxon>Ectocarpus</taxon>
    </lineage>
</organism>
<evidence type="ECO:0000256" key="3">
    <source>
        <dbReference type="ARBA" id="ARBA00022737"/>
    </source>
</evidence>
<comment type="subcellular location">
    <subcellularLocation>
        <location evidence="1">Cytoplasm</location>
    </subcellularLocation>
</comment>
<dbReference type="OrthoDB" id="2423701at2759"/>
<proteinExistence type="predicted"/>
<keyword evidence="7" id="KW-1185">Reference proteome</keyword>
<dbReference type="SUPFAM" id="SSF48452">
    <property type="entry name" value="TPR-like"/>
    <property type="match status" value="2"/>
</dbReference>
<dbReference type="Proteomes" id="UP000002630">
    <property type="component" value="Unassembled WGS sequence"/>
</dbReference>
<dbReference type="PANTHER" id="PTHR45984">
    <property type="entry name" value="RNA (RNA) POLYMERASE II ASSOCIATED PROTEIN HOMOLOG"/>
    <property type="match status" value="1"/>
</dbReference>
<evidence type="ECO:0000256" key="5">
    <source>
        <dbReference type="PROSITE-ProRule" id="PRU00339"/>
    </source>
</evidence>
<dbReference type="EMBL" id="FN649760">
    <property type="protein sequence ID" value="CBJ29728.1"/>
    <property type="molecule type" value="Genomic_DNA"/>
</dbReference>
<feature type="repeat" description="TPR" evidence="5">
    <location>
        <begin position="44"/>
        <end position="77"/>
    </location>
</feature>
<evidence type="ECO:0000313" key="6">
    <source>
        <dbReference type="EMBL" id="CBJ29728.1"/>
    </source>
</evidence>
<evidence type="ECO:0000256" key="4">
    <source>
        <dbReference type="ARBA" id="ARBA00022803"/>
    </source>
</evidence>
<name>D7FLG0_ECTSI</name>
<protein>
    <submittedName>
        <fullName evidence="6">Uncharacterized protein</fullName>
    </submittedName>
</protein>
<evidence type="ECO:0000256" key="2">
    <source>
        <dbReference type="ARBA" id="ARBA00022490"/>
    </source>
</evidence>
<evidence type="ECO:0000313" key="7">
    <source>
        <dbReference type="Proteomes" id="UP000002630"/>
    </source>
</evidence>
<dbReference type="PANTHER" id="PTHR45984:SF1">
    <property type="entry name" value="SPAG1 AXONEMAL DYNEIN ASSEMBLY FACTOR"/>
    <property type="match status" value="1"/>
</dbReference>
<keyword evidence="3" id="KW-0677">Repeat</keyword>